<dbReference type="PANTHER" id="PTHR21301">
    <property type="entry name" value="REVERSE TRANSCRIPTASE"/>
    <property type="match status" value="1"/>
</dbReference>
<evidence type="ECO:0000259" key="2">
    <source>
        <dbReference type="PROSITE" id="PS50878"/>
    </source>
</evidence>
<dbReference type="EnsemblMetazoa" id="XM_019899748.1">
    <property type="protein sequence ID" value="XP_019755307.1"/>
    <property type="gene ID" value="LOC109534175"/>
</dbReference>
<evidence type="ECO:0000256" key="1">
    <source>
        <dbReference type="SAM" id="MobiDB-lite"/>
    </source>
</evidence>
<organism evidence="3 4">
    <name type="scientific">Dendroctonus ponderosae</name>
    <name type="common">Mountain pine beetle</name>
    <dbReference type="NCBI Taxonomy" id="77166"/>
    <lineage>
        <taxon>Eukaryota</taxon>
        <taxon>Metazoa</taxon>
        <taxon>Ecdysozoa</taxon>
        <taxon>Arthropoda</taxon>
        <taxon>Hexapoda</taxon>
        <taxon>Insecta</taxon>
        <taxon>Pterygota</taxon>
        <taxon>Neoptera</taxon>
        <taxon>Endopterygota</taxon>
        <taxon>Coleoptera</taxon>
        <taxon>Polyphaga</taxon>
        <taxon>Cucujiformia</taxon>
        <taxon>Curculionidae</taxon>
        <taxon>Scolytinae</taxon>
        <taxon>Dendroctonus</taxon>
    </lineage>
</organism>
<protein>
    <recommendedName>
        <fullName evidence="2">Reverse transcriptase domain-containing protein</fullName>
    </recommendedName>
</protein>
<keyword evidence="4" id="KW-1185">Reference proteome</keyword>
<dbReference type="PROSITE" id="PS50878">
    <property type="entry name" value="RT_POL"/>
    <property type="match status" value="1"/>
</dbReference>
<feature type="region of interest" description="Disordered" evidence="1">
    <location>
        <begin position="210"/>
        <end position="239"/>
    </location>
</feature>
<proteinExistence type="predicted"/>
<evidence type="ECO:0000313" key="4">
    <source>
        <dbReference type="Proteomes" id="UP000019118"/>
    </source>
</evidence>
<dbReference type="InterPro" id="IPR043502">
    <property type="entry name" value="DNA/RNA_pol_sf"/>
</dbReference>
<dbReference type="InterPro" id="IPR000477">
    <property type="entry name" value="RT_dom"/>
</dbReference>
<dbReference type="PANTHER" id="PTHR21301:SF11">
    <property type="entry name" value="GIY-YIG DOMAIN-CONTAINING PROTEIN"/>
    <property type="match status" value="1"/>
</dbReference>
<feature type="domain" description="Reverse transcriptase" evidence="2">
    <location>
        <begin position="1"/>
        <end position="124"/>
    </location>
</feature>
<dbReference type="Pfam" id="PF26215">
    <property type="entry name" value="HTH_animal"/>
    <property type="match status" value="1"/>
</dbReference>
<dbReference type="CDD" id="cd00304">
    <property type="entry name" value="RT_like"/>
    <property type="match status" value="1"/>
</dbReference>
<dbReference type="KEGG" id="dpa:109534175"/>
<dbReference type="AlphaFoldDB" id="A0AAR5P349"/>
<dbReference type="InterPro" id="IPR058912">
    <property type="entry name" value="HTH_animal"/>
</dbReference>
<dbReference type="GO" id="GO:0071897">
    <property type="term" value="P:DNA biosynthetic process"/>
    <property type="evidence" value="ECO:0007669"/>
    <property type="project" value="UniProtKB-ARBA"/>
</dbReference>
<reference evidence="4" key="1">
    <citation type="journal article" date="2013" name="Genome Biol.">
        <title>Draft genome of the mountain pine beetle, Dendroctonus ponderosae Hopkins, a major forest pest.</title>
        <authorList>
            <person name="Keeling C.I."/>
            <person name="Yuen M.M."/>
            <person name="Liao N.Y."/>
            <person name="Docking T.R."/>
            <person name="Chan S.K."/>
            <person name="Taylor G.A."/>
            <person name="Palmquist D.L."/>
            <person name="Jackman S.D."/>
            <person name="Nguyen A."/>
            <person name="Li M."/>
            <person name="Henderson H."/>
            <person name="Janes J.K."/>
            <person name="Zhao Y."/>
            <person name="Pandoh P."/>
            <person name="Moore R."/>
            <person name="Sperling F.A."/>
            <person name="Huber D.P."/>
            <person name="Birol I."/>
            <person name="Jones S.J."/>
            <person name="Bohlmann J."/>
        </authorList>
    </citation>
    <scope>NUCLEOTIDE SEQUENCE</scope>
</reference>
<feature type="compositionally biased region" description="Basic and acidic residues" evidence="1">
    <location>
        <begin position="210"/>
        <end position="221"/>
    </location>
</feature>
<name>A0AAR5P349_DENPD</name>
<dbReference type="RefSeq" id="XP_019755307.1">
    <property type="nucleotide sequence ID" value="XM_019899748.1"/>
</dbReference>
<dbReference type="Proteomes" id="UP000019118">
    <property type="component" value="Unassembled WGS sequence"/>
</dbReference>
<dbReference type="GeneID" id="109534175"/>
<sequence length="239" mass="28152">MFKACLKVSYFLWNGDYYEQKEGVAMGSPLSSVVANLSMDKFEKTALSTALFKPTIWCRYVDDTFVIWRHGRENLDIFLDHLNKKHPDIQFTMEIEQNHQLAFLDVWVYRERNRLDHKVYGKATHTDRYLHKLSNDYPSQKQGIIKTFTDRARKICGPQHLTTELQYLEKAFLQKGYSHWDIKKLVTHRIGRLLRKHNIRTIYEPTTKIREYPGPIKDRRPPSQLQESTGFHAPVGAPT</sequence>
<reference evidence="3" key="2">
    <citation type="submission" date="2024-08" db="UniProtKB">
        <authorList>
            <consortium name="EnsemblMetazoa"/>
        </authorList>
    </citation>
    <scope>IDENTIFICATION</scope>
</reference>
<dbReference type="SUPFAM" id="SSF56672">
    <property type="entry name" value="DNA/RNA polymerases"/>
    <property type="match status" value="1"/>
</dbReference>
<evidence type="ECO:0000313" key="3">
    <source>
        <dbReference type="EnsemblMetazoa" id="XP_019755307.1"/>
    </source>
</evidence>
<accession>A0AAR5P349</accession>